<keyword evidence="1" id="KW-0418">Kinase</keyword>
<evidence type="ECO:0000313" key="1">
    <source>
        <dbReference type="EMBL" id="KAF5904833.1"/>
    </source>
</evidence>
<name>A0A8J4XDR4_CLAMG</name>
<keyword evidence="2" id="KW-1185">Reference proteome</keyword>
<comment type="caution">
    <text evidence="1">The sequence shown here is derived from an EMBL/GenBank/DDBJ whole genome shotgun (WGS) entry which is preliminary data.</text>
</comment>
<dbReference type="Proteomes" id="UP000727407">
    <property type="component" value="Unassembled WGS sequence"/>
</dbReference>
<dbReference type="GO" id="GO:0016301">
    <property type="term" value="F:kinase activity"/>
    <property type="evidence" value="ECO:0007669"/>
    <property type="project" value="UniProtKB-KW"/>
</dbReference>
<keyword evidence="1" id="KW-0808">Transferase</keyword>
<accession>A0A8J4XDR4</accession>
<protein>
    <submittedName>
        <fullName evidence="1">Uridylate kinase</fullName>
    </submittedName>
</protein>
<evidence type="ECO:0000313" key="2">
    <source>
        <dbReference type="Proteomes" id="UP000727407"/>
    </source>
</evidence>
<sequence>MDMMRMKEDMFPLKLTCLSTLQTGLGAGESARGMERLTGRHWANAEWQSIMPRRITLCPLAPHL</sequence>
<reference evidence="1" key="1">
    <citation type="submission" date="2020-07" db="EMBL/GenBank/DDBJ databases">
        <title>Clarias magur genome sequencing, assembly and annotation.</title>
        <authorList>
            <person name="Kushwaha B."/>
            <person name="Kumar R."/>
            <person name="Das P."/>
            <person name="Joshi C.G."/>
            <person name="Kumar D."/>
            <person name="Nagpure N.S."/>
            <person name="Pandey M."/>
            <person name="Agarwal S."/>
            <person name="Srivastava S."/>
            <person name="Singh M."/>
            <person name="Sahoo L."/>
            <person name="Jayasankar P."/>
            <person name="Meher P.K."/>
            <person name="Koringa P.G."/>
            <person name="Iquebal M.A."/>
            <person name="Das S.P."/>
            <person name="Bit A."/>
            <person name="Patnaik S."/>
            <person name="Patel N."/>
            <person name="Shah T.M."/>
            <person name="Hinsu A."/>
            <person name="Jena J.K."/>
        </authorList>
    </citation>
    <scope>NUCLEOTIDE SEQUENCE</scope>
    <source>
        <strain evidence="1">CIFAMagur01</strain>
        <tissue evidence="1">Testis</tissue>
    </source>
</reference>
<dbReference type="EMBL" id="QNUK01000051">
    <property type="protein sequence ID" value="KAF5904833.1"/>
    <property type="molecule type" value="Genomic_DNA"/>
</dbReference>
<proteinExistence type="predicted"/>
<organism evidence="1 2">
    <name type="scientific">Clarias magur</name>
    <name type="common">Asian catfish</name>
    <name type="synonym">Macropteronotus magur</name>
    <dbReference type="NCBI Taxonomy" id="1594786"/>
    <lineage>
        <taxon>Eukaryota</taxon>
        <taxon>Metazoa</taxon>
        <taxon>Chordata</taxon>
        <taxon>Craniata</taxon>
        <taxon>Vertebrata</taxon>
        <taxon>Euteleostomi</taxon>
        <taxon>Actinopterygii</taxon>
        <taxon>Neopterygii</taxon>
        <taxon>Teleostei</taxon>
        <taxon>Ostariophysi</taxon>
        <taxon>Siluriformes</taxon>
        <taxon>Clariidae</taxon>
        <taxon>Clarias</taxon>
    </lineage>
</organism>
<dbReference type="AlphaFoldDB" id="A0A8J4XDR4"/>
<gene>
    <name evidence="1" type="primary">pyrH</name>
    <name evidence="1" type="ORF">DAT39_005440</name>
</gene>